<evidence type="ECO:0000256" key="1">
    <source>
        <dbReference type="ARBA" id="ARBA00004123"/>
    </source>
</evidence>
<comment type="subcellular location">
    <subcellularLocation>
        <location evidence="1">Nucleus</location>
    </subcellularLocation>
</comment>
<dbReference type="EMBL" id="JAMSHJ010000003">
    <property type="protein sequence ID" value="KAI5430817.1"/>
    <property type="molecule type" value="Genomic_DNA"/>
</dbReference>
<feature type="region of interest" description="Disordered" evidence="6">
    <location>
        <begin position="352"/>
        <end position="386"/>
    </location>
</feature>
<dbReference type="GO" id="GO:0000981">
    <property type="term" value="F:DNA-binding transcription factor activity, RNA polymerase II-specific"/>
    <property type="evidence" value="ECO:0007669"/>
    <property type="project" value="TreeGrafter"/>
</dbReference>
<accession>A0A9D4Y167</accession>
<keyword evidence="3" id="KW-0805">Transcription regulation</keyword>
<dbReference type="SMART" id="SM00717">
    <property type="entry name" value="SANT"/>
    <property type="match status" value="2"/>
</dbReference>
<dbReference type="InterPro" id="IPR017930">
    <property type="entry name" value="Myb_dom"/>
</dbReference>
<dbReference type="GO" id="GO:0005634">
    <property type="term" value="C:nucleus"/>
    <property type="evidence" value="ECO:0007669"/>
    <property type="project" value="UniProtKB-SubCell"/>
</dbReference>
<dbReference type="AlphaFoldDB" id="A0A9D4Y167"/>
<feature type="domain" description="Myb-like" evidence="7">
    <location>
        <begin position="268"/>
        <end position="318"/>
    </location>
</feature>
<evidence type="ECO:0000256" key="3">
    <source>
        <dbReference type="ARBA" id="ARBA00023015"/>
    </source>
</evidence>
<proteinExistence type="predicted"/>
<keyword evidence="2" id="KW-0677">Repeat</keyword>
<keyword evidence="5" id="KW-0539">Nucleus</keyword>
<dbReference type="InterPro" id="IPR001005">
    <property type="entry name" value="SANT/Myb"/>
</dbReference>
<feature type="domain" description="HTH myb-type" evidence="8">
    <location>
        <begin position="216"/>
        <end position="271"/>
    </location>
</feature>
<dbReference type="Proteomes" id="UP001058974">
    <property type="component" value="Chromosome 3"/>
</dbReference>
<dbReference type="PANTHER" id="PTHR45614:SF285">
    <property type="entry name" value="TRANSCRIPTION FACTOR MYB98"/>
    <property type="match status" value="1"/>
</dbReference>
<keyword evidence="3" id="KW-0804">Transcription</keyword>
<dbReference type="PROSITE" id="PS51294">
    <property type="entry name" value="HTH_MYB"/>
    <property type="match status" value="2"/>
</dbReference>
<dbReference type="Pfam" id="PF13921">
    <property type="entry name" value="Myb_DNA-bind_6"/>
    <property type="match status" value="1"/>
</dbReference>
<organism evidence="9 10">
    <name type="scientific">Pisum sativum</name>
    <name type="common">Garden pea</name>
    <name type="synonym">Lathyrus oleraceus</name>
    <dbReference type="NCBI Taxonomy" id="3888"/>
    <lineage>
        <taxon>Eukaryota</taxon>
        <taxon>Viridiplantae</taxon>
        <taxon>Streptophyta</taxon>
        <taxon>Embryophyta</taxon>
        <taxon>Tracheophyta</taxon>
        <taxon>Spermatophyta</taxon>
        <taxon>Magnoliopsida</taxon>
        <taxon>eudicotyledons</taxon>
        <taxon>Gunneridae</taxon>
        <taxon>Pentapetalae</taxon>
        <taxon>rosids</taxon>
        <taxon>fabids</taxon>
        <taxon>Fabales</taxon>
        <taxon>Fabaceae</taxon>
        <taxon>Papilionoideae</taxon>
        <taxon>50 kb inversion clade</taxon>
        <taxon>NPAAA clade</taxon>
        <taxon>Hologalegina</taxon>
        <taxon>IRL clade</taxon>
        <taxon>Fabeae</taxon>
        <taxon>Lathyrus</taxon>
    </lineage>
</organism>
<dbReference type="Gramene" id="Psat03G0508000-T1">
    <property type="protein sequence ID" value="KAI5430817.1"/>
    <property type="gene ID" value="KIW84_035080"/>
</dbReference>
<dbReference type="GO" id="GO:0000978">
    <property type="term" value="F:RNA polymerase II cis-regulatory region sequence-specific DNA binding"/>
    <property type="evidence" value="ECO:0007669"/>
    <property type="project" value="TreeGrafter"/>
</dbReference>
<dbReference type="Gramene" id="Psat3g166640.1">
    <property type="protein sequence ID" value="Psat3g166640.1.cds"/>
    <property type="gene ID" value="Psat3g166640"/>
</dbReference>
<dbReference type="OrthoDB" id="2143914at2759"/>
<evidence type="ECO:0000256" key="5">
    <source>
        <dbReference type="ARBA" id="ARBA00023242"/>
    </source>
</evidence>
<evidence type="ECO:0000256" key="2">
    <source>
        <dbReference type="ARBA" id="ARBA00022737"/>
    </source>
</evidence>
<evidence type="ECO:0000259" key="8">
    <source>
        <dbReference type="PROSITE" id="PS51294"/>
    </source>
</evidence>
<reference evidence="9 10" key="1">
    <citation type="journal article" date="2022" name="Nat. Genet.">
        <title>Improved pea reference genome and pan-genome highlight genomic features and evolutionary characteristics.</title>
        <authorList>
            <person name="Yang T."/>
            <person name="Liu R."/>
            <person name="Luo Y."/>
            <person name="Hu S."/>
            <person name="Wang D."/>
            <person name="Wang C."/>
            <person name="Pandey M.K."/>
            <person name="Ge S."/>
            <person name="Xu Q."/>
            <person name="Li N."/>
            <person name="Li G."/>
            <person name="Huang Y."/>
            <person name="Saxena R.K."/>
            <person name="Ji Y."/>
            <person name="Li M."/>
            <person name="Yan X."/>
            <person name="He Y."/>
            <person name="Liu Y."/>
            <person name="Wang X."/>
            <person name="Xiang C."/>
            <person name="Varshney R.K."/>
            <person name="Ding H."/>
            <person name="Gao S."/>
            <person name="Zong X."/>
        </authorList>
    </citation>
    <scope>NUCLEOTIDE SEQUENCE [LARGE SCALE GENOMIC DNA]</scope>
    <source>
        <strain evidence="9 10">cv. Zhongwan 6</strain>
    </source>
</reference>
<dbReference type="FunFam" id="1.10.10.60:FF:000010">
    <property type="entry name" value="Transcriptional activator Myb isoform A"/>
    <property type="match status" value="1"/>
</dbReference>
<sequence length="410" mass="46652">MDTDLRFAGNFPSLSRDFPKNPWVKSEISTMVLLQPSSCLSPPPSYYNTFLDPNHCTQFKEHAQEEANHHSSFASMVPSSITSFSMIPTPSYKSASTNGSKEKYFDGQNPMSFTPNNNKREVMHGHLNTSNGIRDSFTQNIFQHGETSQSRVSLYPSLSLVYDANPSMAVKPNLQGDLSFIGRNGNKPLYNDQELALNDHKRHKRTKKNVETQHMNPNLIKRKWTANEDRILVQLVDQFGLGKWSQIAKFLNGRIGKQCRERWNNHLRPDIKKESWNQEDDKMLIEAHKIVGNKWAEITKSLPGRTENSIKNRWNATKRSQNAKKRLNRRNSLKGTLLHKYIIEVNAAKEAEKEKLENESSKSGFSSDGLATSEDETGYVPMMQNGGDDGGMNYDYGSYAMELFPNVPLK</sequence>
<evidence type="ECO:0000256" key="6">
    <source>
        <dbReference type="SAM" id="MobiDB-lite"/>
    </source>
</evidence>
<dbReference type="InterPro" id="IPR009057">
    <property type="entry name" value="Homeodomain-like_sf"/>
</dbReference>
<evidence type="ECO:0000259" key="7">
    <source>
        <dbReference type="PROSITE" id="PS50090"/>
    </source>
</evidence>
<dbReference type="Gene3D" id="1.10.10.60">
    <property type="entry name" value="Homeodomain-like"/>
    <property type="match status" value="2"/>
</dbReference>
<dbReference type="CDD" id="cd00167">
    <property type="entry name" value="SANT"/>
    <property type="match status" value="2"/>
</dbReference>
<feature type="domain" description="HTH myb-type" evidence="8">
    <location>
        <begin position="272"/>
        <end position="322"/>
    </location>
</feature>
<evidence type="ECO:0000256" key="4">
    <source>
        <dbReference type="ARBA" id="ARBA00023125"/>
    </source>
</evidence>
<dbReference type="PANTHER" id="PTHR45614">
    <property type="entry name" value="MYB PROTEIN-RELATED"/>
    <property type="match status" value="1"/>
</dbReference>
<keyword evidence="4" id="KW-0238">DNA-binding</keyword>
<dbReference type="SUPFAM" id="SSF46689">
    <property type="entry name" value="Homeodomain-like"/>
    <property type="match status" value="1"/>
</dbReference>
<dbReference type="PROSITE" id="PS50090">
    <property type="entry name" value="MYB_LIKE"/>
    <property type="match status" value="2"/>
</dbReference>
<evidence type="ECO:0000313" key="9">
    <source>
        <dbReference type="EMBL" id="KAI5430817.1"/>
    </source>
</evidence>
<name>A0A9D4Y167_PEA</name>
<feature type="domain" description="Myb-like" evidence="7">
    <location>
        <begin position="216"/>
        <end position="267"/>
    </location>
</feature>
<protein>
    <submittedName>
        <fullName evidence="9">Uncharacterized protein</fullName>
    </submittedName>
</protein>
<evidence type="ECO:0000313" key="10">
    <source>
        <dbReference type="Proteomes" id="UP001058974"/>
    </source>
</evidence>
<dbReference type="InterPro" id="IPR050560">
    <property type="entry name" value="MYB_TF"/>
</dbReference>
<keyword evidence="10" id="KW-1185">Reference proteome</keyword>
<comment type="caution">
    <text evidence="9">The sequence shown here is derived from an EMBL/GenBank/DDBJ whole genome shotgun (WGS) entry which is preliminary data.</text>
</comment>
<gene>
    <name evidence="9" type="ORF">KIW84_035080</name>
</gene>